<dbReference type="PIRSF" id="PIRSF006485">
    <property type="entry name" value="GTP-binding_EngA"/>
    <property type="match status" value="1"/>
</dbReference>
<protein>
    <recommendedName>
        <fullName evidence="2 8">GTPase Der</fullName>
    </recommendedName>
    <alternativeName>
        <fullName evidence="7 8">GTP-binding protein EngA</fullName>
    </alternativeName>
</protein>
<dbReference type="Pfam" id="PF14714">
    <property type="entry name" value="KH_dom-like"/>
    <property type="match status" value="1"/>
</dbReference>
<feature type="binding site" evidence="8">
    <location>
        <begin position="118"/>
        <end position="121"/>
    </location>
    <ligand>
        <name>GTP</name>
        <dbReference type="ChEBI" id="CHEBI:37565"/>
        <label>1</label>
    </ligand>
</feature>
<keyword evidence="14" id="KW-1185">Reference proteome</keyword>
<dbReference type="AlphaFoldDB" id="A0A191ZIB6"/>
<evidence type="ECO:0000256" key="9">
    <source>
        <dbReference type="PROSITE-ProRule" id="PRU01049"/>
    </source>
</evidence>
<evidence type="ECO:0000256" key="7">
    <source>
        <dbReference type="ARBA" id="ARBA00032345"/>
    </source>
</evidence>
<name>A0A191ZIB6_9GAMM</name>
<dbReference type="InterPro" id="IPR006073">
    <property type="entry name" value="GTP-bd"/>
</dbReference>
<evidence type="ECO:0000313" key="14">
    <source>
        <dbReference type="Proteomes" id="UP000078596"/>
    </source>
</evidence>
<evidence type="ECO:0000256" key="3">
    <source>
        <dbReference type="ARBA" id="ARBA00022517"/>
    </source>
</evidence>
<dbReference type="FunFam" id="3.40.50.300:FF:000057">
    <property type="entry name" value="GTPase Der"/>
    <property type="match status" value="1"/>
</dbReference>
<comment type="function">
    <text evidence="8 10">GTPase that plays an essential role in the late steps of ribosome biogenesis.</text>
</comment>
<dbReference type="RefSeq" id="WP_066100765.1">
    <property type="nucleotide sequence ID" value="NZ_CP016027.1"/>
</dbReference>
<organism evidence="13 14">
    <name type="scientific">Halothiobacillus diazotrophicus</name>
    <dbReference type="NCBI Taxonomy" id="1860122"/>
    <lineage>
        <taxon>Bacteria</taxon>
        <taxon>Pseudomonadati</taxon>
        <taxon>Pseudomonadota</taxon>
        <taxon>Gammaproteobacteria</taxon>
        <taxon>Chromatiales</taxon>
        <taxon>Halothiobacillaceae</taxon>
        <taxon>Halothiobacillus</taxon>
    </lineage>
</organism>
<dbReference type="PRINTS" id="PR00326">
    <property type="entry name" value="GTP1OBG"/>
</dbReference>
<feature type="compositionally biased region" description="Basic and acidic residues" evidence="11">
    <location>
        <begin position="443"/>
        <end position="461"/>
    </location>
</feature>
<feature type="binding site" evidence="8">
    <location>
        <begin position="56"/>
        <end position="60"/>
    </location>
    <ligand>
        <name>GTP</name>
        <dbReference type="ChEBI" id="CHEBI:37565"/>
        <label>1</label>
    </ligand>
</feature>
<evidence type="ECO:0000313" key="13">
    <source>
        <dbReference type="EMBL" id="ANJ67593.1"/>
    </source>
</evidence>
<sequence>MKPVIALVGRPNVGKSTMFNQMTRSRAALVADYAGLTRDRQYGTARHEDQDFIVIDTGGLTGERGGIEALMQDQAWAAVEEADCVVFMVDARAGLTVADQEIAERLRRSSKPILLVVNKVDGVDESLVQAEFARLGLGEPVFTTASHGRGIAAVWEGVLALMATRKIIIADEPELEEGAIRVALIGRPNVGKSTLTNRLLGEDRVLAFDQPGTTRDSIYIPFEQNGKHYTLIDTAGVRRRARVSEMIEKFSIVKTLQAIEAANVVILVCDAHEGISEQDQHLLGFIHDRGRALVIAINKWDNMTDYARDEVKRQIDLKLNFINYAKMHFISALHGTGVGHLFESVDAAYAAAMRDINTNVLTRSLEAAVFAHQPPLIHGRRIKLRYAHQGGVNPPIIVIHGKQTDRLPGNYSRYLEGWFRREFDLMGTPVRLEFRTDSNPYEGKYDNRTPLQRFKEKKAERQIAGMKRKSAANAERRARAEAAAGGGAGTASSKTAKSPARPAAKAAAKPTGRKSGPSANTGARPGAKASRKPAGAPSGRGGKSGR</sequence>
<gene>
    <name evidence="8" type="primary">der</name>
    <name evidence="13" type="ORF">A9404_09485</name>
</gene>
<dbReference type="Proteomes" id="UP000078596">
    <property type="component" value="Chromosome"/>
</dbReference>
<keyword evidence="6 8" id="KW-0342">GTP-binding</keyword>
<keyword evidence="3 8" id="KW-0690">Ribosome biogenesis</keyword>
<dbReference type="Pfam" id="PF01926">
    <property type="entry name" value="MMR_HSR1"/>
    <property type="match status" value="2"/>
</dbReference>
<accession>A0A191ZIB6</accession>
<evidence type="ECO:0000256" key="2">
    <source>
        <dbReference type="ARBA" id="ARBA00020953"/>
    </source>
</evidence>
<feature type="binding site" evidence="8">
    <location>
        <begin position="298"/>
        <end position="301"/>
    </location>
    <ligand>
        <name>GTP</name>
        <dbReference type="ChEBI" id="CHEBI:37565"/>
        <label>2</label>
    </ligand>
</feature>
<feature type="domain" description="EngA-type G" evidence="12">
    <location>
        <begin position="3"/>
        <end position="166"/>
    </location>
</feature>
<dbReference type="GO" id="GO:0042254">
    <property type="term" value="P:ribosome biogenesis"/>
    <property type="evidence" value="ECO:0007669"/>
    <property type="project" value="UniProtKB-KW"/>
</dbReference>
<dbReference type="Gene3D" id="3.30.300.20">
    <property type="match status" value="1"/>
</dbReference>
<dbReference type="CDD" id="cd01895">
    <property type="entry name" value="EngA2"/>
    <property type="match status" value="1"/>
</dbReference>
<feature type="binding site" evidence="8">
    <location>
        <begin position="9"/>
        <end position="16"/>
    </location>
    <ligand>
        <name>GTP</name>
        <dbReference type="ChEBI" id="CHEBI:37565"/>
        <label>1</label>
    </ligand>
</feature>
<dbReference type="STRING" id="1860122.A9404_09485"/>
<dbReference type="NCBIfam" id="TIGR00231">
    <property type="entry name" value="small_GTP"/>
    <property type="match status" value="2"/>
</dbReference>
<dbReference type="HAMAP" id="MF_00195">
    <property type="entry name" value="GTPase_Der"/>
    <property type="match status" value="1"/>
</dbReference>
<dbReference type="PANTHER" id="PTHR43834:SF6">
    <property type="entry name" value="GTPASE DER"/>
    <property type="match status" value="1"/>
</dbReference>
<dbReference type="InterPro" id="IPR016484">
    <property type="entry name" value="GTPase_Der"/>
</dbReference>
<evidence type="ECO:0000259" key="12">
    <source>
        <dbReference type="PROSITE" id="PS51712"/>
    </source>
</evidence>
<dbReference type="GO" id="GO:0005525">
    <property type="term" value="F:GTP binding"/>
    <property type="evidence" value="ECO:0007669"/>
    <property type="project" value="UniProtKB-UniRule"/>
</dbReference>
<dbReference type="KEGG" id="haz:A9404_09485"/>
<evidence type="ECO:0000256" key="1">
    <source>
        <dbReference type="ARBA" id="ARBA00008279"/>
    </source>
</evidence>
<evidence type="ECO:0000256" key="8">
    <source>
        <dbReference type="HAMAP-Rule" id="MF_00195"/>
    </source>
</evidence>
<evidence type="ECO:0000256" key="5">
    <source>
        <dbReference type="ARBA" id="ARBA00022741"/>
    </source>
</evidence>
<feature type="domain" description="EngA-type G" evidence="12">
    <location>
        <begin position="180"/>
        <end position="353"/>
    </location>
</feature>
<dbReference type="FunFam" id="3.40.50.300:FF:000040">
    <property type="entry name" value="GTPase Der"/>
    <property type="match status" value="1"/>
</dbReference>
<dbReference type="PANTHER" id="PTHR43834">
    <property type="entry name" value="GTPASE DER"/>
    <property type="match status" value="1"/>
</dbReference>
<evidence type="ECO:0000256" key="11">
    <source>
        <dbReference type="SAM" id="MobiDB-lite"/>
    </source>
</evidence>
<dbReference type="Gene3D" id="3.40.50.300">
    <property type="entry name" value="P-loop containing nucleotide triphosphate hydrolases"/>
    <property type="match status" value="2"/>
</dbReference>
<dbReference type="EMBL" id="CP016027">
    <property type="protein sequence ID" value="ANJ67593.1"/>
    <property type="molecule type" value="Genomic_DNA"/>
</dbReference>
<feature type="binding site" evidence="8">
    <location>
        <begin position="186"/>
        <end position="193"/>
    </location>
    <ligand>
        <name>GTP</name>
        <dbReference type="ChEBI" id="CHEBI:37565"/>
        <label>2</label>
    </ligand>
</feature>
<dbReference type="InterPro" id="IPR027417">
    <property type="entry name" value="P-loop_NTPase"/>
</dbReference>
<feature type="region of interest" description="Disordered" evidence="11">
    <location>
        <begin position="436"/>
        <end position="546"/>
    </location>
</feature>
<evidence type="ECO:0000256" key="10">
    <source>
        <dbReference type="RuleBase" id="RU004481"/>
    </source>
</evidence>
<dbReference type="InterPro" id="IPR005225">
    <property type="entry name" value="Small_GTP-bd"/>
</dbReference>
<evidence type="ECO:0000256" key="6">
    <source>
        <dbReference type="ARBA" id="ARBA00023134"/>
    </source>
</evidence>
<dbReference type="OrthoDB" id="9805918at2"/>
<dbReference type="SUPFAM" id="SSF52540">
    <property type="entry name" value="P-loop containing nucleoside triphosphate hydrolases"/>
    <property type="match status" value="2"/>
</dbReference>
<dbReference type="PROSITE" id="PS51712">
    <property type="entry name" value="G_ENGA"/>
    <property type="match status" value="2"/>
</dbReference>
<feature type="compositionally biased region" description="Low complexity" evidence="11">
    <location>
        <begin position="490"/>
        <end position="514"/>
    </location>
</feature>
<dbReference type="FunFam" id="3.30.300.20:FF:000004">
    <property type="entry name" value="GTPase Der"/>
    <property type="match status" value="1"/>
</dbReference>
<dbReference type="InterPro" id="IPR015946">
    <property type="entry name" value="KH_dom-like_a/b"/>
</dbReference>
<comment type="subunit">
    <text evidence="8">Associates with the 50S ribosomal subunit.</text>
</comment>
<comment type="similarity">
    <text evidence="1 8 9 10">Belongs to the TRAFAC class TrmE-Era-EngA-EngB-Septin-like GTPase superfamily. EngA (Der) GTPase family.</text>
</comment>
<keyword evidence="4 10" id="KW-0677">Repeat</keyword>
<dbReference type="NCBIfam" id="TIGR03594">
    <property type="entry name" value="GTPase_EngA"/>
    <property type="match status" value="1"/>
</dbReference>
<feature type="binding site" evidence="8">
    <location>
        <begin position="233"/>
        <end position="237"/>
    </location>
    <ligand>
        <name>GTP</name>
        <dbReference type="ChEBI" id="CHEBI:37565"/>
        <label>2</label>
    </ligand>
</feature>
<reference evidence="13 14" key="1">
    <citation type="submission" date="2016-06" db="EMBL/GenBank/DDBJ databases">
        <title>Insight into the functional genes involving in sulfur oxidation in Pearl River water.</title>
        <authorList>
            <person name="Luo J."/>
            <person name="Tan X."/>
            <person name="Lin W."/>
        </authorList>
    </citation>
    <scope>NUCLEOTIDE SEQUENCE [LARGE SCALE GENOMIC DNA]</scope>
    <source>
        <strain evidence="13 14">LS2</strain>
    </source>
</reference>
<dbReference type="InterPro" id="IPR031166">
    <property type="entry name" value="G_ENGA"/>
</dbReference>
<dbReference type="InterPro" id="IPR032859">
    <property type="entry name" value="KH_dom-like"/>
</dbReference>
<keyword evidence="5 8" id="KW-0547">Nucleotide-binding</keyword>
<dbReference type="CDD" id="cd01894">
    <property type="entry name" value="EngA1"/>
    <property type="match status" value="1"/>
</dbReference>
<dbReference type="GO" id="GO:0043022">
    <property type="term" value="F:ribosome binding"/>
    <property type="evidence" value="ECO:0007669"/>
    <property type="project" value="TreeGrafter"/>
</dbReference>
<proteinExistence type="inferred from homology"/>
<evidence type="ECO:0000256" key="4">
    <source>
        <dbReference type="ARBA" id="ARBA00022737"/>
    </source>
</evidence>